<dbReference type="OrthoDB" id="194611at2759"/>
<dbReference type="InterPro" id="IPR040008">
    <property type="entry name" value="Ribosomal_mL46"/>
</dbReference>
<dbReference type="Proteomes" id="UP000728185">
    <property type="component" value="Unassembled WGS sequence"/>
</dbReference>
<dbReference type="PANTHER" id="PTHR13124:SF12">
    <property type="entry name" value="LARGE RIBOSOMAL SUBUNIT PROTEIN ML46"/>
    <property type="match status" value="1"/>
</dbReference>
<dbReference type="GO" id="GO:0003735">
    <property type="term" value="F:structural constituent of ribosome"/>
    <property type="evidence" value="ECO:0007669"/>
    <property type="project" value="InterPro"/>
</dbReference>
<dbReference type="GO" id="GO:0005762">
    <property type="term" value="C:mitochondrial large ribosomal subunit"/>
    <property type="evidence" value="ECO:0007669"/>
    <property type="project" value="TreeGrafter"/>
</dbReference>
<protein>
    <submittedName>
        <fullName evidence="2">39S ribosomal protein L46 mitochondrial</fullName>
    </submittedName>
</protein>
<comment type="caution">
    <text evidence="2">The sequence shown here is derived from an EMBL/GenBank/DDBJ whole genome shotgun (WGS) entry which is preliminary data.</text>
</comment>
<dbReference type="AlphaFoldDB" id="A0A8E0S240"/>
<evidence type="ECO:0000313" key="3">
    <source>
        <dbReference type="Proteomes" id="UP000728185"/>
    </source>
</evidence>
<accession>A0A8E0S240</accession>
<dbReference type="InterPro" id="IPR021757">
    <property type="entry name" value="Ribosomal_mL46_N"/>
</dbReference>
<name>A0A8E0S240_9TREM</name>
<dbReference type="Gene3D" id="3.90.79.10">
    <property type="entry name" value="Nucleoside Triphosphate Pyrophosphohydrolase"/>
    <property type="match status" value="1"/>
</dbReference>
<evidence type="ECO:0000259" key="1">
    <source>
        <dbReference type="Pfam" id="PF11788"/>
    </source>
</evidence>
<keyword evidence="2" id="KW-0689">Ribosomal protein</keyword>
<reference evidence="2" key="1">
    <citation type="submission" date="2019-05" db="EMBL/GenBank/DDBJ databases">
        <title>Annotation for the trematode Fasciolopsis buski.</title>
        <authorList>
            <person name="Choi Y.-J."/>
        </authorList>
    </citation>
    <scope>NUCLEOTIDE SEQUENCE</scope>
    <source>
        <strain evidence="2">HT</strain>
        <tissue evidence="2">Whole worm</tissue>
    </source>
</reference>
<keyword evidence="3" id="KW-1185">Reference proteome</keyword>
<dbReference type="EMBL" id="LUCM01001095">
    <property type="protein sequence ID" value="KAA0199497.1"/>
    <property type="molecule type" value="Genomic_DNA"/>
</dbReference>
<keyword evidence="2" id="KW-0687">Ribonucleoprotein</keyword>
<gene>
    <name evidence="2" type="ORF">FBUS_09885</name>
</gene>
<sequence>MVQANISQLCPEDRIFPAFTVTMGSRGRSLAGVAAWKLMTGLCIRRPAVITPCLSPLQKQITEMLSAMEFENSHLSAHELRAKIDEARLQQAQLKDRKATRNTNPEDALITAHEQELLWQAESSKFQPAERVTEHDKTKNIRSAWRSLDHPLFLLVRQACEDEPPTWGLPAIPVQEPLTLRQTADLIAEKYLPARAKCRLFGNAPAAVHVYKYRDAKSGQRFGVQIYFYNAYIDRVWHGENLNFPVSISSFVDPQKDDCSPCEYAWIRAHELGNFIQDTKLLRVLKSFMIEY</sequence>
<dbReference type="PANTHER" id="PTHR13124">
    <property type="entry name" value="39S RIBOSOMAL PROTEIN L46, MITOCHONDRIAL PRECURSOR-RELATED"/>
    <property type="match status" value="1"/>
</dbReference>
<evidence type="ECO:0000313" key="2">
    <source>
        <dbReference type="EMBL" id="KAA0199497.1"/>
    </source>
</evidence>
<dbReference type="Pfam" id="PF11788">
    <property type="entry name" value="MRP-L46"/>
    <property type="match status" value="1"/>
</dbReference>
<feature type="domain" description="Large ribosomal subunit protein mL46 N-terminal" evidence="1">
    <location>
        <begin position="36"/>
        <end position="136"/>
    </location>
</feature>
<organism evidence="2 3">
    <name type="scientific">Fasciolopsis buskii</name>
    <dbReference type="NCBI Taxonomy" id="27845"/>
    <lineage>
        <taxon>Eukaryota</taxon>
        <taxon>Metazoa</taxon>
        <taxon>Spiralia</taxon>
        <taxon>Lophotrochozoa</taxon>
        <taxon>Platyhelminthes</taxon>
        <taxon>Trematoda</taxon>
        <taxon>Digenea</taxon>
        <taxon>Plagiorchiida</taxon>
        <taxon>Echinostomata</taxon>
        <taxon>Echinostomatoidea</taxon>
        <taxon>Fasciolidae</taxon>
        <taxon>Fasciolopsis</taxon>
    </lineage>
</organism>
<proteinExistence type="predicted"/>